<dbReference type="PANTHER" id="PTHR45962">
    <property type="entry name" value="N-FATTY-ACYL-AMINO ACID SYNTHASE/HYDROLASE PM20D1"/>
    <property type="match status" value="1"/>
</dbReference>
<protein>
    <submittedName>
        <fullName evidence="7">M20/M25/M40 family metallo-hydrolase</fullName>
    </submittedName>
</protein>
<proteinExistence type="inferred from homology"/>
<keyword evidence="2" id="KW-0645">Protease</keyword>
<dbReference type="Gene3D" id="3.40.630.10">
    <property type="entry name" value="Zn peptidases"/>
    <property type="match status" value="1"/>
</dbReference>
<dbReference type="PROSITE" id="PS00758">
    <property type="entry name" value="ARGE_DAPE_CPG2_1"/>
    <property type="match status" value="1"/>
</dbReference>
<dbReference type="AlphaFoldDB" id="A0A944GVN5"/>
<dbReference type="GO" id="GO:0008233">
    <property type="term" value="F:peptidase activity"/>
    <property type="evidence" value="ECO:0007669"/>
    <property type="project" value="UniProtKB-KW"/>
</dbReference>
<keyword evidence="3" id="KW-0479">Metal-binding</keyword>
<dbReference type="FunFam" id="3.40.630.10:FF:000027">
    <property type="entry name" value="N-fatty-acyl-amino acid synthase/hydrolase PM20D1"/>
    <property type="match status" value="1"/>
</dbReference>
<dbReference type="InterPro" id="IPR011650">
    <property type="entry name" value="Peptidase_M20_dimer"/>
</dbReference>
<dbReference type="InterPro" id="IPR047177">
    <property type="entry name" value="Pept_M20A"/>
</dbReference>
<dbReference type="InterPro" id="IPR001261">
    <property type="entry name" value="ArgE/DapE_CS"/>
</dbReference>
<accession>A0A944GVN5</accession>
<evidence type="ECO:0000256" key="4">
    <source>
        <dbReference type="ARBA" id="ARBA00022801"/>
    </source>
</evidence>
<sequence>MNKLKLFLIIISSLLLIFIVATMINTLTLESRQPSPKHFNGTIKEDHAINTLSKAVQFKTISYQDRSKMDMMEFDRFISFLEKSFPMVHKELELEKVNGYALVYKWNGTDSTKNPIGLTSHYDVVPVLEGTEENWEQDPFSGAVADGKIWGRGTLDDKVGVIGILEAAEHMLTEGYQPSRDIYLMFGHDEEIGGDEGASKIVSSLKERGVKFDFVLDEGGAIVENMVPGVEQPVGVVGVSEKGSATAELSIEGSGGHSSQPKDRTNIGRIASAIAKLEETQFPADLKGPGEDLFEFVAPEMSFAMRYVFANKFIFEPIIEKILLQQPASAALIRTTIAPTIFHAGEQYNALPEKASAIINLRLMPGDSLEEVKEFIEETIDDDAIKVTIEGSEASGVSNVDSWHFRSIQQSAKNVYDEAVIAPYLMFAGSDAKHYDSIAENTYRFLPVQLTSEDLNRMHGTNEHISIDNYLNAISFYMEVIKEVDRKVDSKD</sequence>
<comment type="caution">
    <text evidence="7">The sequence shown here is derived from an EMBL/GenBank/DDBJ whole genome shotgun (WGS) entry which is preliminary data.</text>
</comment>
<dbReference type="EMBL" id="QTKX01000001">
    <property type="protein sequence ID" value="MBS8264008.1"/>
    <property type="molecule type" value="Genomic_DNA"/>
</dbReference>
<dbReference type="InterPro" id="IPR036264">
    <property type="entry name" value="Bact_exopeptidase_dim_dom"/>
</dbReference>
<evidence type="ECO:0000313" key="7">
    <source>
        <dbReference type="EMBL" id="MBS8264008.1"/>
    </source>
</evidence>
<dbReference type="Pfam" id="PF01546">
    <property type="entry name" value="Peptidase_M20"/>
    <property type="match status" value="1"/>
</dbReference>
<feature type="domain" description="Peptidase M20 dimerisation" evidence="6">
    <location>
        <begin position="240"/>
        <end position="385"/>
    </location>
</feature>
<dbReference type="GO" id="GO:0006508">
    <property type="term" value="P:proteolysis"/>
    <property type="evidence" value="ECO:0007669"/>
    <property type="project" value="UniProtKB-KW"/>
</dbReference>
<dbReference type="SUPFAM" id="SSF55031">
    <property type="entry name" value="Bacterial exopeptidase dimerisation domain"/>
    <property type="match status" value="1"/>
</dbReference>
<dbReference type="RefSeq" id="WP_213367528.1">
    <property type="nucleotide sequence ID" value="NZ_QTKX01000001.1"/>
</dbReference>
<evidence type="ECO:0000259" key="6">
    <source>
        <dbReference type="Pfam" id="PF07687"/>
    </source>
</evidence>
<dbReference type="GO" id="GO:0046872">
    <property type="term" value="F:metal ion binding"/>
    <property type="evidence" value="ECO:0007669"/>
    <property type="project" value="UniProtKB-KW"/>
</dbReference>
<evidence type="ECO:0000256" key="5">
    <source>
        <dbReference type="ARBA" id="ARBA00022833"/>
    </source>
</evidence>
<organism evidence="7 8">
    <name type="scientific">Mesobacillus boroniphilus</name>
    <dbReference type="NCBI Taxonomy" id="308892"/>
    <lineage>
        <taxon>Bacteria</taxon>
        <taxon>Bacillati</taxon>
        <taxon>Bacillota</taxon>
        <taxon>Bacilli</taxon>
        <taxon>Bacillales</taxon>
        <taxon>Bacillaceae</taxon>
        <taxon>Mesobacillus</taxon>
    </lineage>
</organism>
<dbReference type="InterPro" id="IPR002933">
    <property type="entry name" value="Peptidase_M20"/>
</dbReference>
<evidence type="ECO:0000256" key="3">
    <source>
        <dbReference type="ARBA" id="ARBA00022723"/>
    </source>
</evidence>
<dbReference type="Pfam" id="PF07687">
    <property type="entry name" value="M20_dimer"/>
    <property type="match status" value="1"/>
</dbReference>
<comment type="similarity">
    <text evidence="1">Belongs to the peptidase M20A family.</text>
</comment>
<keyword evidence="8" id="KW-1185">Reference proteome</keyword>
<reference evidence="7 8" key="1">
    <citation type="journal article" date="2021" name="Microorganisms">
        <title>Bacterial Dimethylsulfoniopropionate Biosynthesis in the East China Sea.</title>
        <authorList>
            <person name="Liu J."/>
            <person name="Zhang Y."/>
            <person name="Liu J."/>
            <person name="Zhong H."/>
            <person name="Williams B.T."/>
            <person name="Zheng Y."/>
            <person name="Curson A.R.J."/>
            <person name="Sun C."/>
            <person name="Sun H."/>
            <person name="Song D."/>
            <person name="Wagner Mackenzie B."/>
            <person name="Bermejo Martinez A."/>
            <person name="Todd J.D."/>
            <person name="Zhang X.H."/>
        </authorList>
    </citation>
    <scope>NUCLEOTIDE SEQUENCE [LARGE SCALE GENOMIC DNA]</scope>
    <source>
        <strain evidence="7 8">ESS08</strain>
    </source>
</reference>
<evidence type="ECO:0000256" key="2">
    <source>
        <dbReference type="ARBA" id="ARBA00022670"/>
    </source>
</evidence>
<dbReference type="Gene3D" id="3.30.70.360">
    <property type="match status" value="1"/>
</dbReference>
<name>A0A944GVN5_9BACI</name>
<evidence type="ECO:0000313" key="8">
    <source>
        <dbReference type="Proteomes" id="UP000761411"/>
    </source>
</evidence>
<dbReference type="Gene3D" id="1.10.150.900">
    <property type="match status" value="1"/>
</dbReference>
<dbReference type="PIRSF" id="PIRSF036696">
    <property type="entry name" value="ACY-1"/>
    <property type="match status" value="1"/>
</dbReference>
<evidence type="ECO:0000256" key="1">
    <source>
        <dbReference type="ARBA" id="ARBA00006247"/>
    </source>
</evidence>
<keyword evidence="4" id="KW-0378">Hydrolase</keyword>
<dbReference type="SUPFAM" id="SSF53187">
    <property type="entry name" value="Zn-dependent exopeptidases"/>
    <property type="match status" value="1"/>
</dbReference>
<dbReference type="PANTHER" id="PTHR45962:SF1">
    <property type="entry name" value="N-FATTY-ACYL-AMINO ACID SYNTHASE_HYDROLASE PM20D1"/>
    <property type="match status" value="1"/>
</dbReference>
<gene>
    <name evidence="7" type="ORF">DYI25_06120</name>
</gene>
<keyword evidence="5" id="KW-0862">Zinc</keyword>
<dbReference type="Proteomes" id="UP000761411">
    <property type="component" value="Unassembled WGS sequence"/>
</dbReference>